<dbReference type="PANTHER" id="PTHR17920">
    <property type="entry name" value="TRANSMEMBRANE AND COILED-COIL DOMAIN-CONTAINING PROTEIN 4 TMCO4"/>
    <property type="match status" value="1"/>
</dbReference>
<evidence type="ECO:0000256" key="4">
    <source>
        <dbReference type="ARBA" id="ARBA00023136"/>
    </source>
</evidence>
<accession>A0A2U3EHF4</accession>
<evidence type="ECO:0000256" key="3">
    <source>
        <dbReference type="ARBA" id="ARBA00022989"/>
    </source>
</evidence>
<evidence type="ECO:0000313" key="8">
    <source>
        <dbReference type="Proteomes" id="UP000245956"/>
    </source>
</evidence>
<feature type="compositionally biased region" description="Low complexity" evidence="5">
    <location>
        <begin position="78"/>
        <end position="89"/>
    </location>
</feature>
<dbReference type="Proteomes" id="UP001287286">
    <property type="component" value="Unassembled WGS sequence"/>
</dbReference>
<organism evidence="7 8">
    <name type="scientific">Purpureocillium lilacinum</name>
    <name type="common">Paecilomyces lilacinus</name>
    <dbReference type="NCBI Taxonomy" id="33203"/>
    <lineage>
        <taxon>Eukaryota</taxon>
        <taxon>Fungi</taxon>
        <taxon>Dikarya</taxon>
        <taxon>Ascomycota</taxon>
        <taxon>Pezizomycotina</taxon>
        <taxon>Sordariomycetes</taxon>
        <taxon>Hypocreomycetidae</taxon>
        <taxon>Hypocreales</taxon>
        <taxon>Ophiocordycipitaceae</taxon>
        <taxon>Purpureocillium</taxon>
    </lineage>
</organism>
<keyword evidence="3" id="KW-1133">Transmembrane helix</keyword>
<evidence type="ECO:0000313" key="6">
    <source>
        <dbReference type="EMBL" id="KAK4095142.1"/>
    </source>
</evidence>
<comment type="subcellular location">
    <subcellularLocation>
        <location evidence="1">Membrane</location>
        <topology evidence="1">Multi-pass membrane protein</topology>
    </subcellularLocation>
</comment>
<evidence type="ECO:0000313" key="9">
    <source>
        <dbReference type="Proteomes" id="UP001287286"/>
    </source>
</evidence>
<feature type="region of interest" description="Disordered" evidence="5">
    <location>
        <begin position="272"/>
        <end position="324"/>
    </location>
</feature>
<dbReference type="InterPro" id="IPR007941">
    <property type="entry name" value="DUF726"/>
</dbReference>
<dbReference type="Proteomes" id="UP000245956">
    <property type="component" value="Unassembled WGS sequence"/>
</dbReference>
<keyword evidence="2" id="KW-0812">Transmembrane</keyword>
<feature type="compositionally biased region" description="Low complexity" evidence="5">
    <location>
        <begin position="302"/>
        <end position="319"/>
    </location>
</feature>
<dbReference type="EMBL" id="LCWV01000004">
    <property type="protein sequence ID" value="PWI73944.1"/>
    <property type="molecule type" value="Genomic_DNA"/>
</dbReference>
<evidence type="ECO:0000256" key="5">
    <source>
        <dbReference type="SAM" id="MobiDB-lite"/>
    </source>
</evidence>
<proteinExistence type="predicted"/>
<comment type="caution">
    <text evidence="7">The sequence shown here is derived from an EMBL/GenBank/DDBJ whole genome shotgun (WGS) entry which is preliminary data.</text>
</comment>
<protein>
    <submittedName>
        <fullName evidence="7">DUF726 domain-containing protein</fullName>
    </submittedName>
</protein>
<reference evidence="7" key="1">
    <citation type="submission" date="2015-05" db="EMBL/GenBank/DDBJ databases">
        <authorList>
            <person name="Wang D.B."/>
            <person name="Wang M."/>
        </authorList>
    </citation>
    <scope>NUCLEOTIDE SEQUENCE</scope>
    <source>
        <strain evidence="7">36-1</strain>
    </source>
</reference>
<feature type="region of interest" description="Disordered" evidence="5">
    <location>
        <begin position="376"/>
        <end position="407"/>
    </location>
</feature>
<keyword evidence="4" id="KW-0472">Membrane</keyword>
<evidence type="ECO:0000256" key="1">
    <source>
        <dbReference type="ARBA" id="ARBA00004141"/>
    </source>
</evidence>
<dbReference type="AlphaFoldDB" id="A0A2U3EHF4"/>
<keyword evidence="9" id="KW-1185">Reference proteome</keyword>
<reference evidence="7 8" key="2">
    <citation type="journal article" date="2016" name="Front. Microbiol.">
        <title>Genome and transcriptome sequences reveal the specific parasitism of the nematophagous Purpureocillium lilacinum 36-1.</title>
        <authorList>
            <person name="Xie J."/>
            <person name="Li S."/>
            <person name="Mo C."/>
            <person name="Xiao X."/>
            <person name="Peng D."/>
            <person name="Wang G."/>
            <person name="Xiao Y."/>
        </authorList>
    </citation>
    <scope>NUCLEOTIDE SEQUENCE [LARGE SCALE GENOMIC DNA]</scope>
    <source>
        <strain evidence="7 8">36-1</strain>
    </source>
</reference>
<reference evidence="6" key="3">
    <citation type="submission" date="2023-11" db="EMBL/GenBank/DDBJ databases">
        <authorList>
            <person name="Beijen E."/>
            <person name="Ohm R.A."/>
        </authorList>
    </citation>
    <scope>NUCLEOTIDE SEQUENCE</scope>
    <source>
        <strain evidence="6">CBS 150709</strain>
    </source>
</reference>
<dbReference type="GO" id="GO:0016020">
    <property type="term" value="C:membrane"/>
    <property type="evidence" value="ECO:0007669"/>
    <property type="project" value="UniProtKB-SubCell"/>
</dbReference>
<gene>
    <name evidence="7" type="ORF">PCL_09220</name>
    <name evidence="6" type="ORF">Purlil1_838</name>
</gene>
<dbReference type="Pfam" id="PF05277">
    <property type="entry name" value="DUF726"/>
    <property type="match status" value="1"/>
</dbReference>
<dbReference type="EMBL" id="JAWRVI010000002">
    <property type="protein sequence ID" value="KAK4095142.1"/>
    <property type="molecule type" value="Genomic_DNA"/>
</dbReference>
<feature type="region of interest" description="Disordered" evidence="5">
    <location>
        <begin position="209"/>
        <end position="232"/>
    </location>
</feature>
<feature type="region of interest" description="Disordered" evidence="5">
    <location>
        <begin position="62"/>
        <end position="120"/>
    </location>
</feature>
<evidence type="ECO:0000313" key="7">
    <source>
        <dbReference type="EMBL" id="PWI73944.1"/>
    </source>
</evidence>
<dbReference type="PANTHER" id="PTHR17920:SF22">
    <property type="entry name" value="DUF726 DOMAIN PROTEIN (AFU_ORTHOLOGUE AFUA_2G12860)"/>
    <property type="match status" value="1"/>
</dbReference>
<name>A0A2U3EHF4_PURLI</name>
<evidence type="ECO:0000256" key="2">
    <source>
        <dbReference type="ARBA" id="ARBA00022692"/>
    </source>
</evidence>
<reference evidence="6 9" key="4">
    <citation type="journal article" date="2024" name="Microbiol. Resour. Announc.">
        <title>Genome annotations for the ascomycete fungi Trichoderma harzianum, Trichoderma aggressivum, and Purpureocillium lilacinum.</title>
        <authorList>
            <person name="Beijen E.P.W."/>
            <person name="Ohm R.A."/>
        </authorList>
    </citation>
    <scope>NUCLEOTIDE SEQUENCE [LARGE SCALE GENOMIC DNA]</scope>
    <source>
        <strain evidence="6 9">CBS 150709</strain>
    </source>
</reference>
<feature type="compositionally biased region" description="Gly residues" evidence="5">
    <location>
        <begin position="379"/>
        <end position="407"/>
    </location>
</feature>
<sequence length="893" mass="97479">MCEPVSPRDTWCHPEGTALRWSENLLASLLGYRWPTQSSGFIGFVHLSAQAGRDRTQLHLPSVNSTRLSSCPPRARLSSPAPDSSRTSSFENAEPSQPRVAVHKHAWPGTAEQRTGAARPAAHCHLPATCQPRLPWPVRKRFLRTWRLFESQLRCALRSSAELMESVSLSPAAQVCVVTSSPSSPAAFGHYLQPVLGDRLAFVHSPNRNTRRDLSTTTVMGRGGRGGGHAPFRRPVDLTGVISVAERNDLVTLVSAITEKMHNDISSIFDAPSVSSVRDNGEHDPTWPSLAASRRHEGNETDSQGAVAQSSAVSSSDGSKTYNKVHPIVEKEERDAMTPQLGELRKEALLFFRKWQNVVIQRVREIAVIEPTAPMPAGGARGRGGRGSRGGGRARGARGGAGPGRGGLTLAFGPPRVPVNQMDRELCGMFPPIPNTLWLLHVEKRKLLLHVVLLLVLSLQDYNANARVFLLNLTSALNLTLAIYHGEELRISRALAKLALEYAPRDEAGQKAEEQKGPKRWKVGFSSPNPTSTIASALKAAGIGTINDGMVLSVATVAGLLGPLGDYGHLLGNIFGINAVRPTSKLLEACCKDVFDFAFLRVRDPTHSEYRDMKETPADDRRLRLVLAMSGCFSDVEDVVRPWRFLGDQTESYAVRWDVASITTLGSAVETVIRSTAWANATKEIRSRSLFASLLDNSWPDALLKVSKIIDNPWNWGMVRAEKVGALLADALVRHKFQGERAVSLIGFSLAARAIYTCLMVLAERRQFGLIDSVVLIGTPAPSESRVWLTLKSVVSGRLVNVYSEHDYMLGFLYRTSNVHFGVAGLQEIKGANGVENHCVKYLPRGHLGYQVLTGQILKDIGWDSLDADALKADMAQRRGSGRGRGRGRGGRA</sequence>